<dbReference type="RefSeq" id="WP_138196184.1">
    <property type="nucleotide sequence ID" value="NZ_VCIW01000015.1"/>
</dbReference>
<dbReference type="EMBL" id="VCIW01000015">
    <property type="protein sequence ID" value="TLS50449.1"/>
    <property type="molecule type" value="Genomic_DNA"/>
</dbReference>
<dbReference type="OrthoDB" id="2664144at2"/>
<dbReference type="Proteomes" id="UP000309676">
    <property type="component" value="Unassembled WGS sequence"/>
</dbReference>
<evidence type="ECO:0000256" key="1">
    <source>
        <dbReference type="SAM" id="Phobius"/>
    </source>
</evidence>
<comment type="caution">
    <text evidence="2">The sequence shown here is derived from an EMBL/GenBank/DDBJ whole genome shotgun (WGS) entry which is preliminary data.</text>
</comment>
<keyword evidence="1" id="KW-0812">Transmembrane</keyword>
<proteinExistence type="predicted"/>
<reference evidence="2 3" key="1">
    <citation type="submission" date="2019-05" db="EMBL/GenBank/DDBJ databases">
        <authorList>
            <person name="Narsing Rao M.P."/>
            <person name="Li W.J."/>
        </authorList>
    </citation>
    <scope>NUCLEOTIDE SEQUENCE [LARGE SCALE GENOMIC DNA]</scope>
    <source>
        <strain evidence="2 3">SYSU_K30003</strain>
    </source>
</reference>
<feature type="transmembrane region" description="Helical" evidence="1">
    <location>
        <begin position="38"/>
        <end position="55"/>
    </location>
</feature>
<dbReference type="AlphaFoldDB" id="A0A5R9G5X8"/>
<protein>
    <submittedName>
        <fullName evidence="2">Uncharacterized protein</fullName>
    </submittedName>
</protein>
<name>A0A5R9G5X8_9BACL</name>
<accession>A0A5R9G5X8</accession>
<keyword evidence="1" id="KW-1133">Transmembrane helix</keyword>
<evidence type="ECO:0000313" key="3">
    <source>
        <dbReference type="Proteomes" id="UP000309676"/>
    </source>
</evidence>
<gene>
    <name evidence="2" type="ORF">FE782_20735</name>
</gene>
<keyword evidence="3" id="KW-1185">Reference proteome</keyword>
<evidence type="ECO:0000313" key="2">
    <source>
        <dbReference type="EMBL" id="TLS50449.1"/>
    </source>
</evidence>
<keyword evidence="1" id="KW-0472">Membrane</keyword>
<organism evidence="2 3">
    <name type="scientific">Paenibacillus antri</name>
    <dbReference type="NCBI Taxonomy" id="2582848"/>
    <lineage>
        <taxon>Bacteria</taxon>
        <taxon>Bacillati</taxon>
        <taxon>Bacillota</taxon>
        <taxon>Bacilli</taxon>
        <taxon>Bacillales</taxon>
        <taxon>Paenibacillaceae</taxon>
        <taxon>Paenibacillus</taxon>
    </lineage>
</organism>
<sequence>MKRSWRGVLLMCLVLFLNIVFTQKAIHQYYYEHYVATIVYAALNVILFPIAVWLYRVERKVR</sequence>